<dbReference type="InterPro" id="IPR051990">
    <property type="entry name" value="CCPG1/PBIP1"/>
</dbReference>
<feature type="region of interest" description="Disordered" evidence="2">
    <location>
        <begin position="1"/>
        <end position="124"/>
    </location>
</feature>
<name>A0A8C5AEY6_GADMO</name>
<dbReference type="Ensembl" id="ENSGMOT00000066318.1">
    <property type="protein sequence ID" value="ENSGMOP00000030552.1"/>
    <property type="gene ID" value="ENSGMOG00000029170.1"/>
</dbReference>
<dbReference type="Proteomes" id="UP000694546">
    <property type="component" value="Chromosome 11"/>
</dbReference>
<protein>
    <recommendedName>
        <fullName evidence="5">Pre-B-cell leukemia transcription factor-interacting protein 1</fullName>
    </recommendedName>
</protein>
<feature type="region of interest" description="Disordered" evidence="2">
    <location>
        <begin position="287"/>
        <end position="519"/>
    </location>
</feature>
<reference evidence="3" key="1">
    <citation type="submission" date="2025-08" db="UniProtKB">
        <authorList>
            <consortium name="Ensembl"/>
        </authorList>
    </citation>
    <scope>IDENTIFICATION</scope>
</reference>
<feature type="compositionally biased region" description="Low complexity" evidence="2">
    <location>
        <begin position="74"/>
        <end position="93"/>
    </location>
</feature>
<accession>A0A8C5AEY6</accession>
<dbReference type="GeneTree" id="ENSGT00730000111747"/>
<evidence type="ECO:0000256" key="2">
    <source>
        <dbReference type="SAM" id="MobiDB-lite"/>
    </source>
</evidence>
<organism evidence="3 4">
    <name type="scientific">Gadus morhua</name>
    <name type="common">Atlantic cod</name>
    <dbReference type="NCBI Taxonomy" id="8049"/>
    <lineage>
        <taxon>Eukaryota</taxon>
        <taxon>Metazoa</taxon>
        <taxon>Chordata</taxon>
        <taxon>Craniata</taxon>
        <taxon>Vertebrata</taxon>
        <taxon>Euteleostomi</taxon>
        <taxon>Actinopterygii</taxon>
        <taxon>Neopterygii</taxon>
        <taxon>Teleostei</taxon>
        <taxon>Neoteleostei</taxon>
        <taxon>Acanthomorphata</taxon>
        <taxon>Zeiogadaria</taxon>
        <taxon>Gadariae</taxon>
        <taxon>Gadiformes</taxon>
        <taxon>Gadoidei</taxon>
        <taxon>Gadidae</taxon>
        <taxon>Gadus</taxon>
    </lineage>
</organism>
<evidence type="ECO:0000256" key="1">
    <source>
        <dbReference type="ARBA" id="ARBA00023054"/>
    </source>
</evidence>
<feature type="compositionally biased region" description="Low complexity" evidence="2">
    <location>
        <begin position="10"/>
        <end position="41"/>
    </location>
</feature>
<reference evidence="3" key="2">
    <citation type="submission" date="2025-09" db="UniProtKB">
        <authorList>
            <consortium name="Ensembl"/>
        </authorList>
    </citation>
    <scope>IDENTIFICATION</scope>
</reference>
<feature type="compositionally biased region" description="Basic and acidic residues" evidence="2">
    <location>
        <begin position="108"/>
        <end position="124"/>
    </location>
</feature>
<dbReference type="GO" id="GO:0016020">
    <property type="term" value="C:membrane"/>
    <property type="evidence" value="ECO:0007669"/>
    <property type="project" value="TreeGrafter"/>
</dbReference>
<evidence type="ECO:0008006" key="5">
    <source>
        <dbReference type="Google" id="ProtNLM"/>
    </source>
</evidence>
<keyword evidence="4" id="KW-1185">Reference proteome</keyword>
<dbReference type="OMA" id="WKEKSAW"/>
<feature type="compositionally biased region" description="Basic and acidic residues" evidence="2">
    <location>
        <begin position="292"/>
        <end position="485"/>
    </location>
</feature>
<evidence type="ECO:0000313" key="3">
    <source>
        <dbReference type="Ensembl" id="ENSGMOP00000030552.1"/>
    </source>
</evidence>
<feature type="region of interest" description="Disordered" evidence="2">
    <location>
        <begin position="228"/>
        <end position="263"/>
    </location>
</feature>
<feature type="region of interest" description="Disordered" evidence="2">
    <location>
        <begin position="620"/>
        <end position="639"/>
    </location>
</feature>
<keyword evidence="1" id="KW-0175">Coiled coil</keyword>
<feature type="compositionally biased region" description="Acidic residues" evidence="2">
    <location>
        <begin position="245"/>
        <end position="263"/>
    </location>
</feature>
<dbReference type="PANTHER" id="PTHR28638:SF3">
    <property type="entry name" value="PRE-B-CELL LEUKEMIA TRANSCRIPTION FACTOR-INTERACTING PROTEIN 1 ISOFORM X1"/>
    <property type="match status" value="1"/>
</dbReference>
<proteinExistence type="predicted"/>
<evidence type="ECO:0000313" key="4">
    <source>
        <dbReference type="Proteomes" id="UP000694546"/>
    </source>
</evidence>
<sequence>MSGQFEGGASPSIAQSPSPTTTPTTTPTSDPSSTLIPTTEIPLPPPSLVIPAHSLHGSDTHSQSEGLPEGPVESSPDPDSFSDSYTHISSSSSHEPPIPELLGDPEVGEERGPEDRGVKGDAEGRVGTLLASLEQIGRREEEESEEEFQLPRRNDDSGFSVNKCILGAVILLGLGTIFLSGRLCFAWLIEKLHSDVLAHCSLGKSDFSLPVMWNLALRLTQEEELNAARGRAAEGAQEQLRGSQEEEEEEEEEEEVEVVEEENGTLKKELAILPMLQRGWRALQHSPVPENQWKRGKEEKEGKKGKDERKDRKEEREWKKGKSEKLDNDREKESRGREEKKYGTGSKEHGKRTQEKEDWRGEKEWKKGKDAYKESSKEWKEKKEGREKGEQKDWKKDINRRSKDDKDQRREKQGREERRSGEGGEERRPWEGKEERRRGEGKEARRPWEGKEERRHGEKRERKDVDGKQDRKKNSGRVEDVDHKKQEQHRHNQHHEESLWQAPGDGRPTHTRRRPSFGQPDYWVHQRQRLRQNRLPSRHCASVEECARFEGTLPVQLTEFEALLEGYLTKAEQGAGVDTSAGEEIRTLAAEFFKDGVFVHDQMSFRDYLEDLADILEDMVDGDDSEEDQEEDDSDLEDEMEMFGKEVMKKFAERLLPAPVQQVHS</sequence>
<feature type="compositionally biased region" description="Low complexity" evidence="2">
    <location>
        <begin position="228"/>
        <end position="239"/>
    </location>
</feature>
<dbReference type="AlphaFoldDB" id="A0A8C5AEY6"/>
<dbReference type="PANTHER" id="PTHR28638">
    <property type="entry name" value="CELL CYCLE PROGRESSION PROTEIN 1"/>
    <property type="match status" value="1"/>
</dbReference>